<protein>
    <submittedName>
        <fullName evidence="2">Histidine phosphatase family protein</fullName>
    </submittedName>
</protein>
<keyword evidence="3" id="KW-1185">Reference proteome</keyword>
<keyword evidence="1" id="KW-0378">Hydrolase</keyword>
<dbReference type="SUPFAM" id="SSF53254">
    <property type="entry name" value="Phosphoglycerate mutase-like"/>
    <property type="match status" value="1"/>
</dbReference>
<dbReference type="InterPro" id="IPR013078">
    <property type="entry name" value="His_Pase_superF_clade-1"/>
</dbReference>
<dbReference type="Gene3D" id="3.40.50.1240">
    <property type="entry name" value="Phosphoglycerate mutase-like"/>
    <property type="match status" value="1"/>
</dbReference>
<dbReference type="Proteomes" id="UP001595617">
    <property type="component" value="Unassembled WGS sequence"/>
</dbReference>
<accession>A0ABV7ZVP8</accession>
<dbReference type="EMBL" id="JBHRYR010000002">
    <property type="protein sequence ID" value="MFC3852019.1"/>
    <property type="molecule type" value="Genomic_DNA"/>
</dbReference>
<comment type="caution">
    <text evidence="2">The sequence shown here is derived from an EMBL/GenBank/DDBJ whole genome shotgun (WGS) entry which is preliminary data.</text>
</comment>
<evidence type="ECO:0000256" key="1">
    <source>
        <dbReference type="ARBA" id="ARBA00022801"/>
    </source>
</evidence>
<dbReference type="InterPro" id="IPR051695">
    <property type="entry name" value="Phosphoglycerate_Mutase"/>
</dbReference>
<organism evidence="2 3">
    <name type="scientific">Saccharospirillum mangrovi</name>
    <dbReference type="NCBI Taxonomy" id="2161747"/>
    <lineage>
        <taxon>Bacteria</taxon>
        <taxon>Pseudomonadati</taxon>
        <taxon>Pseudomonadota</taxon>
        <taxon>Gammaproteobacteria</taxon>
        <taxon>Oceanospirillales</taxon>
        <taxon>Saccharospirillaceae</taxon>
        <taxon>Saccharospirillum</taxon>
    </lineage>
</organism>
<gene>
    <name evidence="2" type="ORF">ACFOOG_04145</name>
</gene>
<dbReference type="InterPro" id="IPR029033">
    <property type="entry name" value="His_PPase_superfam"/>
</dbReference>
<dbReference type="SMART" id="SM00855">
    <property type="entry name" value="PGAM"/>
    <property type="match status" value="1"/>
</dbReference>
<dbReference type="PANTHER" id="PTHR46517:SF1">
    <property type="entry name" value="FRUCTOSE-2,6-BISPHOSPHATASE TIGAR"/>
    <property type="match status" value="1"/>
</dbReference>
<dbReference type="PANTHER" id="PTHR46517">
    <property type="entry name" value="FRUCTOSE-2,6-BISPHOSPHATASE TIGAR"/>
    <property type="match status" value="1"/>
</dbReference>
<dbReference type="Pfam" id="PF00300">
    <property type="entry name" value="His_Phos_1"/>
    <property type="match status" value="1"/>
</dbReference>
<proteinExistence type="predicted"/>
<name>A0ABV7ZVP8_9GAMM</name>
<evidence type="ECO:0000313" key="3">
    <source>
        <dbReference type="Proteomes" id="UP001595617"/>
    </source>
</evidence>
<evidence type="ECO:0000313" key="2">
    <source>
        <dbReference type="EMBL" id="MFC3852019.1"/>
    </source>
</evidence>
<reference evidence="3" key="1">
    <citation type="journal article" date="2019" name="Int. J. Syst. Evol. Microbiol.">
        <title>The Global Catalogue of Microorganisms (GCM) 10K type strain sequencing project: providing services to taxonomists for standard genome sequencing and annotation.</title>
        <authorList>
            <consortium name="The Broad Institute Genomics Platform"/>
            <consortium name="The Broad Institute Genome Sequencing Center for Infectious Disease"/>
            <person name="Wu L."/>
            <person name="Ma J."/>
        </authorList>
    </citation>
    <scope>NUCLEOTIDE SEQUENCE [LARGE SCALE GENOMIC DNA]</scope>
    <source>
        <strain evidence="3">IBRC 10765</strain>
    </source>
</reference>
<sequence length="181" mass="20701">MKLERKAFVFIRHAECVHNATGLIAGWTDSPLSSAGIREAKNLANQIDYPWSMVFTSTLQRTVQTAEYALPNRSFISLKDLSERNWGDLEETAIPQSAKYEETPENGESWIDFQQRILLSTNHILNQYTFPLIIGHSGTYRTYYNSIFGTPYCKRVQNAKPIQFIPIAGSNEWEISPFEGF</sequence>
<dbReference type="CDD" id="cd07067">
    <property type="entry name" value="HP_PGM_like"/>
    <property type="match status" value="1"/>
</dbReference>
<dbReference type="RefSeq" id="WP_380693677.1">
    <property type="nucleotide sequence ID" value="NZ_JBHRYR010000002.1"/>
</dbReference>